<evidence type="ECO:0000256" key="17">
    <source>
        <dbReference type="ARBA" id="ARBA00023157"/>
    </source>
</evidence>
<keyword evidence="11 19" id="KW-0479">Metal-binding</keyword>
<evidence type="ECO:0000256" key="1">
    <source>
        <dbReference type="ARBA" id="ARBA00001971"/>
    </source>
</evidence>
<dbReference type="Gene3D" id="3.10.120.10">
    <property type="entry name" value="Cytochrome b5-like heme/steroid binding domain"/>
    <property type="match status" value="1"/>
</dbReference>
<dbReference type="PANTHER" id="PTHR19372">
    <property type="entry name" value="SULFITE REDUCTASE"/>
    <property type="match status" value="1"/>
</dbReference>
<keyword evidence="10" id="KW-0285">Flavoprotein</keyword>
<dbReference type="SUPFAM" id="SSF52343">
    <property type="entry name" value="Ferredoxin reductase-like, C-terminal NADP-linked domain"/>
    <property type="match status" value="1"/>
</dbReference>
<evidence type="ECO:0000256" key="7">
    <source>
        <dbReference type="ARBA" id="ARBA00015499"/>
    </source>
</evidence>
<dbReference type="PIRSF" id="PIRSF000233">
    <property type="entry name" value="Nitr_rd_NADH"/>
    <property type="match status" value="1"/>
</dbReference>
<protein>
    <recommendedName>
        <fullName evidence="7">Nitrate reductase [NADPH]</fullName>
        <ecNumber evidence="6">1.7.1.3</ecNumber>
    </recommendedName>
</protein>
<accession>A0A409VP24</accession>
<dbReference type="GO" id="GO:0043546">
    <property type="term" value="F:molybdopterin cofactor binding"/>
    <property type="evidence" value="ECO:0007669"/>
    <property type="project" value="InterPro"/>
</dbReference>
<comment type="cofactor">
    <cofactor evidence="2">
        <name>FAD</name>
        <dbReference type="ChEBI" id="CHEBI:57692"/>
    </cofactor>
</comment>
<dbReference type="GO" id="GO:0006790">
    <property type="term" value="P:sulfur compound metabolic process"/>
    <property type="evidence" value="ECO:0007669"/>
    <property type="project" value="TreeGrafter"/>
</dbReference>
<evidence type="ECO:0000256" key="9">
    <source>
        <dbReference type="ARBA" id="ARBA00022617"/>
    </source>
</evidence>
<dbReference type="GO" id="GO:0020037">
    <property type="term" value="F:heme binding"/>
    <property type="evidence" value="ECO:0007669"/>
    <property type="project" value="TreeGrafter"/>
</dbReference>
<dbReference type="SUPFAM" id="SSF81296">
    <property type="entry name" value="E set domains"/>
    <property type="match status" value="1"/>
</dbReference>
<evidence type="ECO:0000256" key="3">
    <source>
        <dbReference type="ARBA" id="ARBA00003838"/>
    </source>
</evidence>
<comment type="similarity">
    <text evidence="4">Belongs to the nitrate reductase family.</text>
</comment>
<dbReference type="Pfam" id="PF00175">
    <property type="entry name" value="NAD_binding_1"/>
    <property type="match status" value="1"/>
</dbReference>
<dbReference type="PRINTS" id="PR00371">
    <property type="entry name" value="FPNCR"/>
</dbReference>
<dbReference type="SUPFAM" id="SSF56524">
    <property type="entry name" value="Oxidoreductase molybdopterin-binding domain"/>
    <property type="match status" value="1"/>
</dbReference>
<evidence type="ECO:0000256" key="10">
    <source>
        <dbReference type="ARBA" id="ARBA00022630"/>
    </source>
</evidence>
<keyword evidence="8 19" id="KW-0500">Molybdenum</keyword>
<dbReference type="InterPro" id="IPR012137">
    <property type="entry name" value="Nitr_rd_NADH"/>
</dbReference>
<dbReference type="GO" id="GO:0050464">
    <property type="term" value="F:nitrate reductase (NADPH) activity"/>
    <property type="evidence" value="ECO:0007669"/>
    <property type="project" value="UniProtKB-EC"/>
</dbReference>
<dbReference type="Pfam" id="PF00174">
    <property type="entry name" value="Oxidored_molyb"/>
    <property type="match status" value="1"/>
</dbReference>
<keyword evidence="14" id="KW-0560">Oxidoreductase</keyword>
<dbReference type="InterPro" id="IPR017927">
    <property type="entry name" value="FAD-bd_FR_type"/>
</dbReference>
<dbReference type="SMART" id="SM01117">
    <property type="entry name" value="Cyt-b5"/>
    <property type="match status" value="1"/>
</dbReference>
<dbReference type="EMBL" id="NHYE01005604">
    <property type="protein sequence ID" value="PPQ68010.1"/>
    <property type="molecule type" value="Genomic_DNA"/>
</dbReference>
<dbReference type="EC" id="1.7.1.3" evidence="6"/>
<evidence type="ECO:0000256" key="14">
    <source>
        <dbReference type="ARBA" id="ARBA00023002"/>
    </source>
</evidence>
<dbReference type="PROSITE" id="PS00559">
    <property type="entry name" value="MOLYBDOPTERIN_EUK"/>
    <property type="match status" value="1"/>
</dbReference>
<dbReference type="InterPro" id="IPR001709">
    <property type="entry name" value="Flavoprot_Pyr_Nucl_cyt_Rdtase"/>
</dbReference>
<dbReference type="SUPFAM" id="SSF55856">
    <property type="entry name" value="Cytochrome b5-like heme/steroid binding domain"/>
    <property type="match status" value="1"/>
</dbReference>
<comment type="catalytic activity">
    <reaction evidence="18">
        <text>nitrite + NADP(+) + H2O = nitrate + NADPH + H(+)</text>
        <dbReference type="Rhea" id="RHEA:19061"/>
        <dbReference type="ChEBI" id="CHEBI:15377"/>
        <dbReference type="ChEBI" id="CHEBI:15378"/>
        <dbReference type="ChEBI" id="CHEBI:16301"/>
        <dbReference type="ChEBI" id="CHEBI:17632"/>
        <dbReference type="ChEBI" id="CHEBI:57783"/>
        <dbReference type="ChEBI" id="CHEBI:58349"/>
        <dbReference type="EC" id="1.7.1.3"/>
    </reaction>
</comment>
<dbReference type="AlphaFoldDB" id="A0A409VP24"/>
<comment type="function">
    <text evidence="3">Nitrate reductase is a key enzyme involved in the first step of nitrate assimilation in plants, fungi and bacteria.</text>
</comment>
<keyword evidence="24" id="KW-1185">Reference proteome</keyword>
<dbReference type="InterPro" id="IPR036400">
    <property type="entry name" value="Cyt_B5-like_heme/steroid_sf"/>
</dbReference>
<evidence type="ECO:0000313" key="23">
    <source>
        <dbReference type="EMBL" id="PPQ68010.1"/>
    </source>
</evidence>
<dbReference type="SUPFAM" id="SSF63380">
    <property type="entry name" value="Riboflavin synthase domain-like"/>
    <property type="match status" value="1"/>
</dbReference>
<dbReference type="Pfam" id="PF03404">
    <property type="entry name" value="Mo-co_dimer"/>
    <property type="match status" value="1"/>
</dbReference>
<dbReference type="Pfam" id="PF00970">
    <property type="entry name" value="FAD_binding_6"/>
    <property type="match status" value="1"/>
</dbReference>
<evidence type="ECO:0000256" key="15">
    <source>
        <dbReference type="ARBA" id="ARBA00023004"/>
    </source>
</evidence>
<feature type="domain" description="Cytochrome b5 heme-binding" evidence="21">
    <location>
        <begin position="566"/>
        <end position="660"/>
    </location>
</feature>
<evidence type="ECO:0000256" key="11">
    <source>
        <dbReference type="ARBA" id="ARBA00022723"/>
    </source>
</evidence>
<dbReference type="InterPro" id="IPR036374">
    <property type="entry name" value="OxRdtase_Mopterin-bd_sf"/>
</dbReference>
<dbReference type="InterPro" id="IPR000572">
    <property type="entry name" value="OxRdtase_Mopterin-bd_dom"/>
</dbReference>
<dbReference type="InterPro" id="IPR001433">
    <property type="entry name" value="OxRdtase_FAD/NAD-bd"/>
</dbReference>
<evidence type="ECO:0000256" key="4">
    <source>
        <dbReference type="ARBA" id="ARBA00006253"/>
    </source>
</evidence>
<keyword evidence="16" id="KW-0534">Nitrate assimilation</keyword>
<evidence type="ECO:0000259" key="22">
    <source>
        <dbReference type="PROSITE" id="PS51384"/>
    </source>
</evidence>
<proteinExistence type="inferred from homology"/>
<dbReference type="InterPro" id="IPR008333">
    <property type="entry name" value="Cbr1-like_FAD-bd_dom"/>
</dbReference>
<dbReference type="InterPro" id="IPR014756">
    <property type="entry name" value="Ig_E-set"/>
</dbReference>
<comment type="cofactor">
    <cofactor evidence="1">
        <name>heme</name>
        <dbReference type="ChEBI" id="CHEBI:30413"/>
    </cofactor>
</comment>
<dbReference type="InterPro" id="IPR017938">
    <property type="entry name" value="Riboflavin_synthase-like_b-brl"/>
</dbReference>
<dbReference type="STRING" id="231916.A0A409VP24"/>
<feature type="region of interest" description="Disordered" evidence="20">
    <location>
        <begin position="1"/>
        <end position="56"/>
    </location>
</feature>
<evidence type="ECO:0000313" key="24">
    <source>
        <dbReference type="Proteomes" id="UP000284706"/>
    </source>
</evidence>
<keyword evidence="13" id="KW-0521">NADP</keyword>
<feature type="binding site" evidence="19">
    <location>
        <position position="195"/>
    </location>
    <ligand>
        <name>Mo-molybdopterin</name>
        <dbReference type="ChEBI" id="CHEBI:71302"/>
    </ligand>
    <ligandPart>
        <name>Mo</name>
        <dbReference type="ChEBI" id="CHEBI:28685"/>
    </ligandPart>
</feature>
<dbReference type="InterPro" id="IPR001199">
    <property type="entry name" value="Cyt_B5-like_heme/steroid-bd"/>
</dbReference>
<dbReference type="GO" id="GO:0008482">
    <property type="term" value="F:sulfite oxidase activity"/>
    <property type="evidence" value="ECO:0007669"/>
    <property type="project" value="TreeGrafter"/>
</dbReference>
<evidence type="ECO:0000256" key="18">
    <source>
        <dbReference type="ARBA" id="ARBA00049155"/>
    </source>
</evidence>
<sequence length="952" mass="106595">MMQNIDIPVPHAPTSPSSSEDDLEMTVSTYPSSIGSQKSNKSDTETDIQLPRPFFPPSLVQRDPKYGVQSCIPPELPPHLHLPKLPSQKACSEIDSTDVGTPDEWIPRDRELVRLTGKHPFNAEAKLGDLYTQGFITPSNLFFVRNHGAVPKISQQDANNWKLKIHGLCANPVVLTLADLYTKFRVVTLPVTLVCAGNRRKEQNIVQKSLGFSWGAGGVSTALFTGIYLADVLEYARPTRSAKHVIFEGCDDLPNGPYGTSQLLNWARDRQKGMMLAWGMNGLALEPDHGYPLRLVVPSQIGGRSVKWLTRIELSATESQHHLHFHDNKVLPMPLGPEQARKEQEWWYDSRYMIRELSVNSAIACPDHNEVLDTTTASATYTVQGYAYAGGGRRVTRVELSTDSGATWNLTSINYPEDAFRSAGYTSDPIYGEVDMSDTEMCYCWCFWSYEMPVKRLQGSRAIIVRAMDESMAVQPRDMYWNATGMMNNWWFRVCIHQLEGGELKFEHPTMAGTQKGGWMQRLKDEGLDPATPDNWTNASTPNKENDIRADIRSSKEVLMTRPGISRRITTSDMASVLAREQAWFVVQGEVGVSCSSEDMLWDKAPLQQVYNGSGFFKDHPGGAHSIQLVAGEDATEDFLAIHSFDAQKQLAEFHIGTFQADRTTSEGHIATAIEDVDHATPFLHAKRWKTVKLAHVRDISKDTKIFRFALSDAGQGLGLPIGNHIYVRLKRKGSDTEEKQNSFIQRAYTPLLEQRDMGFMDLLVKIYYPTADFPDGGRMTQGFAELDVGDCVEIKGPIGHFTWKGQGLVSLHDEERRITEVGLVCAGTGIAPIIQLLRAVLHESSASPDKRSPRMWLLDVNRDLDDILFREEIDEMAKMNGEQFRVHYSLTGKVIPEGWQYSTGRITDEMLRMHLPVPGGGKLVCICGPYAMEQTSLSRVGWDDSTQVVLF</sequence>
<gene>
    <name evidence="23" type="ORF">CVT26_007373</name>
</gene>
<comment type="caution">
    <text evidence="23">The sequence shown here is derived from an EMBL/GenBank/DDBJ whole genome shotgun (WGS) entry which is preliminary data.</text>
</comment>
<dbReference type="Proteomes" id="UP000284706">
    <property type="component" value="Unassembled WGS sequence"/>
</dbReference>
<evidence type="ECO:0000256" key="16">
    <source>
        <dbReference type="ARBA" id="ARBA00023063"/>
    </source>
</evidence>
<dbReference type="PROSITE" id="PS50255">
    <property type="entry name" value="CYTOCHROME_B5_2"/>
    <property type="match status" value="1"/>
</dbReference>
<dbReference type="InterPro" id="IPR039261">
    <property type="entry name" value="FNR_nucleotide-bd"/>
</dbReference>
<dbReference type="InParanoid" id="A0A409VP24"/>
<feature type="compositionally biased region" description="Polar residues" evidence="20">
    <location>
        <begin position="26"/>
        <end position="39"/>
    </location>
</feature>
<evidence type="ECO:0000256" key="19">
    <source>
        <dbReference type="PIRSR" id="PIRSR000233-1"/>
    </source>
</evidence>
<dbReference type="InterPro" id="IPR022407">
    <property type="entry name" value="OxRdtase_Mopterin_BS"/>
</dbReference>
<keyword evidence="15" id="KW-0408">Iron</keyword>
<dbReference type="GO" id="GO:0006809">
    <property type="term" value="P:nitric oxide biosynthetic process"/>
    <property type="evidence" value="ECO:0007669"/>
    <property type="project" value="InterPro"/>
</dbReference>
<dbReference type="PRINTS" id="PR00407">
    <property type="entry name" value="EUMOPTERIN"/>
</dbReference>
<evidence type="ECO:0000256" key="8">
    <source>
        <dbReference type="ARBA" id="ARBA00022505"/>
    </source>
</evidence>
<dbReference type="Gene3D" id="2.60.40.650">
    <property type="match status" value="1"/>
</dbReference>
<evidence type="ECO:0000256" key="13">
    <source>
        <dbReference type="ARBA" id="ARBA00022857"/>
    </source>
</evidence>
<evidence type="ECO:0000259" key="21">
    <source>
        <dbReference type="PROSITE" id="PS50255"/>
    </source>
</evidence>
<evidence type="ECO:0000256" key="2">
    <source>
        <dbReference type="ARBA" id="ARBA00001974"/>
    </source>
</evidence>
<evidence type="ECO:0000256" key="12">
    <source>
        <dbReference type="ARBA" id="ARBA00022827"/>
    </source>
</evidence>
<keyword evidence="17" id="KW-1015">Disulfide bond</keyword>
<evidence type="ECO:0000256" key="5">
    <source>
        <dbReference type="ARBA" id="ARBA00011738"/>
    </source>
</evidence>
<dbReference type="PRINTS" id="PR00406">
    <property type="entry name" value="CYTB5RDTASE"/>
</dbReference>
<dbReference type="Pfam" id="PF00173">
    <property type="entry name" value="Cyt-b5"/>
    <property type="match status" value="1"/>
</dbReference>
<dbReference type="CDD" id="cd06183">
    <property type="entry name" value="cyt_b5_reduct_like"/>
    <property type="match status" value="1"/>
</dbReference>
<dbReference type="Gene3D" id="2.40.30.10">
    <property type="entry name" value="Translation factors"/>
    <property type="match status" value="1"/>
</dbReference>
<keyword evidence="12" id="KW-0274">FAD</keyword>
<dbReference type="Gene3D" id="3.90.420.10">
    <property type="entry name" value="Oxidoreductase, molybdopterin-binding domain"/>
    <property type="match status" value="1"/>
</dbReference>
<dbReference type="InterPro" id="IPR008335">
    <property type="entry name" value="Mopterin_OxRdtase_euk"/>
</dbReference>
<reference evidence="23 24" key="1">
    <citation type="journal article" date="2018" name="Evol. Lett.">
        <title>Horizontal gene cluster transfer increased hallucinogenic mushroom diversity.</title>
        <authorList>
            <person name="Reynolds H.T."/>
            <person name="Vijayakumar V."/>
            <person name="Gluck-Thaler E."/>
            <person name="Korotkin H.B."/>
            <person name="Matheny P.B."/>
            <person name="Slot J.C."/>
        </authorList>
    </citation>
    <scope>NUCLEOTIDE SEQUENCE [LARGE SCALE GENOMIC DNA]</scope>
    <source>
        <strain evidence="23 24">SRW20</strain>
    </source>
</reference>
<name>A0A409VP24_9AGAR</name>
<dbReference type="PRINTS" id="PR00363">
    <property type="entry name" value="CYTOCHROMEB5"/>
</dbReference>
<dbReference type="InterPro" id="IPR005066">
    <property type="entry name" value="MoCF_OxRdtse_dimer"/>
</dbReference>
<dbReference type="Gene3D" id="3.40.50.80">
    <property type="entry name" value="Nucleotide-binding domain of ferredoxin-NADP reductase (FNR) module"/>
    <property type="match status" value="1"/>
</dbReference>
<organism evidence="23 24">
    <name type="scientific">Gymnopilus dilepis</name>
    <dbReference type="NCBI Taxonomy" id="231916"/>
    <lineage>
        <taxon>Eukaryota</taxon>
        <taxon>Fungi</taxon>
        <taxon>Dikarya</taxon>
        <taxon>Basidiomycota</taxon>
        <taxon>Agaricomycotina</taxon>
        <taxon>Agaricomycetes</taxon>
        <taxon>Agaricomycetidae</taxon>
        <taxon>Agaricales</taxon>
        <taxon>Agaricineae</taxon>
        <taxon>Hymenogastraceae</taxon>
        <taxon>Gymnopilus</taxon>
    </lineage>
</organism>
<comment type="cofactor">
    <cofactor evidence="19">
        <name>Mo-molybdopterin</name>
        <dbReference type="ChEBI" id="CHEBI:71302"/>
    </cofactor>
    <text evidence="19">Binds 1 Mo-molybdopterin (Mo-MPT) cofactor per subunit.</text>
</comment>
<comment type="subunit">
    <text evidence="5">Homodimer.</text>
</comment>
<evidence type="ECO:0000256" key="6">
    <source>
        <dbReference type="ARBA" id="ARBA00012673"/>
    </source>
</evidence>
<evidence type="ECO:0000256" key="20">
    <source>
        <dbReference type="SAM" id="MobiDB-lite"/>
    </source>
</evidence>
<dbReference type="PANTHER" id="PTHR19372:SF7">
    <property type="entry name" value="SULFITE OXIDASE, MITOCHONDRIAL"/>
    <property type="match status" value="1"/>
</dbReference>
<keyword evidence="9" id="KW-0349">Heme</keyword>
<dbReference type="OrthoDB" id="432685at2759"/>
<dbReference type="FunFam" id="3.90.420.10:FF:000005">
    <property type="entry name" value="Nitrate reductase"/>
    <property type="match status" value="1"/>
</dbReference>
<dbReference type="GO" id="GO:0030151">
    <property type="term" value="F:molybdenum ion binding"/>
    <property type="evidence" value="ECO:0007669"/>
    <property type="project" value="InterPro"/>
</dbReference>
<dbReference type="PROSITE" id="PS51384">
    <property type="entry name" value="FAD_FR"/>
    <property type="match status" value="1"/>
</dbReference>
<dbReference type="GO" id="GO:0042128">
    <property type="term" value="P:nitrate assimilation"/>
    <property type="evidence" value="ECO:0007669"/>
    <property type="project" value="UniProtKB-KW"/>
</dbReference>
<feature type="domain" description="FAD-binding FR-type" evidence="22">
    <location>
        <begin position="687"/>
        <end position="805"/>
    </location>
</feature>